<evidence type="ECO:0000256" key="1">
    <source>
        <dbReference type="SAM" id="Phobius"/>
    </source>
</evidence>
<name>A0A415K0X9_9FIRM</name>
<evidence type="ECO:0000313" key="4">
    <source>
        <dbReference type="EMBL" id="RHL29878.1"/>
    </source>
</evidence>
<evidence type="ECO:0000259" key="2">
    <source>
        <dbReference type="Pfam" id="PF12476"/>
    </source>
</evidence>
<proteinExistence type="predicted"/>
<protein>
    <submittedName>
        <fullName evidence="4">DUF3696 domain-containing protein</fullName>
    </submittedName>
</protein>
<feature type="domain" description="Endonuclease GajA/Old nuclease/RecF-like AAA" evidence="3">
    <location>
        <begin position="221"/>
        <end position="289"/>
    </location>
</feature>
<dbReference type="RefSeq" id="WP_118369530.1">
    <property type="nucleotide sequence ID" value="NZ_QRON01000002.1"/>
</dbReference>
<feature type="domain" description="Endonuclease GajA/Old nuclease/RecF-like AAA" evidence="3">
    <location>
        <begin position="1"/>
        <end position="60"/>
    </location>
</feature>
<dbReference type="InterPro" id="IPR041685">
    <property type="entry name" value="AAA_GajA/Old/RecF-like"/>
</dbReference>
<dbReference type="InterPro" id="IPR014592">
    <property type="entry name" value="P-loop_UCP034888"/>
</dbReference>
<dbReference type="Pfam" id="PF13175">
    <property type="entry name" value="AAA_15"/>
    <property type="match status" value="2"/>
</dbReference>
<dbReference type="PANTHER" id="PTHR43581">
    <property type="entry name" value="ATP/GTP PHOSPHATASE"/>
    <property type="match status" value="1"/>
</dbReference>
<feature type="domain" description="DUF3696" evidence="2">
    <location>
        <begin position="303"/>
        <end position="348"/>
    </location>
</feature>
<dbReference type="AlphaFoldDB" id="A0A415K0X9"/>
<dbReference type="InterPro" id="IPR027417">
    <property type="entry name" value="P-loop_NTPase"/>
</dbReference>
<organism evidence="4 5">
    <name type="scientific">Agathobacter rectalis</name>
    <dbReference type="NCBI Taxonomy" id="39491"/>
    <lineage>
        <taxon>Bacteria</taxon>
        <taxon>Bacillati</taxon>
        <taxon>Bacillota</taxon>
        <taxon>Clostridia</taxon>
        <taxon>Lachnospirales</taxon>
        <taxon>Lachnospiraceae</taxon>
        <taxon>Agathobacter</taxon>
    </lineage>
</organism>
<keyword evidence="1" id="KW-0472">Membrane</keyword>
<dbReference type="Gene3D" id="3.40.50.300">
    <property type="entry name" value="P-loop containing nucleotide triphosphate hydrolases"/>
    <property type="match status" value="2"/>
</dbReference>
<reference evidence="4 5" key="1">
    <citation type="submission" date="2018-08" db="EMBL/GenBank/DDBJ databases">
        <title>A genome reference for cultivated species of the human gut microbiota.</title>
        <authorList>
            <person name="Zou Y."/>
            <person name="Xue W."/>
            <person name="Luo G."/>
        </authorList>
    </citation>
    <scope>NUCLEOTIDE SEQUENCE [LARGE SCALE GENOMIC DNA]</scope>
    <source>
        <strain evidence="4 5">AF38-24</strain>
    </source>
</reference>
<feature type="transmembrane region" description="Helical" evidence="1">
    <location>
        <begin position="218"/>
        <end position="239"/>
    </location>
</feature>
<comment type="caution">
    <text evidence="4">The sequence shown here is derived from an EMBL/GenBank/DDBJ whole genome shotgun (WGS) entry which is preliminary data.</text>
</comment>
<evidence type="ECO:0000313" key="5">
    <source>
        <dbReference type="Proteomes" id="UP000283297"/>
    </source>
</evidence>
<keyword evidence="1" id="KW-1133">Transmembrane helix</keyword>
<dbReference type="SUPFAM" id="SSF52540">
    <property type="entry name" value="P-loop containing nucleoside triphosphate hydrolases"/>
    <property type="match status" value="1"/>
</dbReference>
<dbReference type="InterPro" id="IPR051396">
    <property type="entry name" value="Bact_Antivir_Def_Nuclease"/>
</dbReference>
<accession>A0A415K0X9</accession>
<dbReference type="InterPro" id="IPR022532">
    <property type="entry name" value="DUF3696"/>
</dbReference>
<dbReference type="EMBL" id="QRON01000002">
    <property type="protein sequence ID" value="RHL29878.1"/>
    <property type="molecule type" value="Genomic_DNA"/>
</dbReference>
<dbReference type="Pfam" id="PF12476">
    <property type="entry name" value="DUF3696"/>
    <property type="match status" value="1"/>
</dbReference>
<dbReference type="Proteomes" id="UP000283297">
    <property type="component" value="Unassembled WGS sequence"/>
</dbReference>
<gene>
    <name evidence="4" type="ORF">DW028_04450</name>
</gene>
<dbReference type="PANTHER" id="PTHR43581:SF2">
    <property type="entry name" value="EXCINUCLEASE ATPASE SUBUNIT"/>
    <property type="match status" value="1"/>
</dbReference>
<dbReference type="PIRSF" id="PIRSF034888">
    <property type="entry name" value="P-loop_UCP034888"/>
    <property type="match status" value="1"/>
</dbReference>
<evidence type="ECO:0000259" key="3">
    <source>
        <dbReference type="Pfam" id="PF13175"/>
    </source>
</evidence>
<sequence>MIDRIDIKNFKCFPEATIRLKDINVFTGVNAAGKSTIIQAMLLAFATMKEKNDSVDINNALGIQIGNPNVLVSQNSSDDGNADFSVALFEDDRNIEFLYNIDRMSPLNLPFEINKVGHIKSQLFYLNAERIGPRMSYPAGGENIRQDGANAAYIVEQADMQGICIPKEVCVIDSIKFSEQVQEWMDAILGDVHMSVSTDLTKASTDIMYKNMLVDHPVFPTMTGFGLSYVFSVVVMGLWCSTQDNAILIIENPEAHLHPAAQSKIGKFLQIISSAGVQVIVETHSEHIVDGIRLQAAYMDKTKDVAVDFFSRVDRKVDIQEIWVDSNGELSDWPKDFFDQKSIDLMDLLKMRRRNADKQ</sequence>
<keyword evidence="1" id="KW-0812">Transmembrane</keyword>